<dbReference type="Gene3D" id="3.10.20.90">
    <property type="entry name" value="Phosphatidylinositol 3-kinase Catalytic Subunit, Chain A, domain 1"/>
    <property type="match status" value="1"/>
</dbReference>
<dbReference type="Proteomes" id="UP001174909">
    <property type="component" value="Unassembled WGS sequence"/>
</dbReference>
<evidence type="ECO:0000259" key="2">
    <source>
        <dbReference type="PROSITE" id="PS50053"/>
    </source>
</evidence>
<feature type="region of interest" description="Disordered" evidence="1">
    <location>
        <begin position="151"/>
        <end position="179"/>
    </location>
</feature>
<name>A0AA35TCN2_GEOBA</name>
<gene>
    <name evidence="3" type="ORF">GBAR_LOCUS24920</name>
</gene>
<dbReference type="PROSITE" id="PS50053">
    <property type="entry name" value="UBIQUITIN_2"/>
    <property type="match status" value="1"/>
</dbReference>
<dbReference type="InterPro" id="IPR000626">
    <property type="entry name" value="Ubiquitin-like_dom"/>
</dbReference>
<sequence length="287" mass="33230">MDIHVTLPSKKVTTLICSQDDKIEDIKLKVEQKEGIPVEHQALLFEDDKMTLREANITPGLHFQVFYDFSSYAQVDHIRTMDLYLQKECRQVVQSHRRRFDAQKIFDTQKDLNKTERAMRAHSKCKAEKMAEEEAHLIKVSALQREVDEFKREQENEKKSFNAEIHNLRTHSTEQERQNENLHERLTASQVESGRLQRQNQILQDTLAASEGQLAASQSESAKLQERLAASQSEYAKVQERLAASQYESAELEERLVAALGELQRHSQRDPEAVDITPWNVPRSDVH</sequence>
<comment type="caution">
    <text evidence="3">The sequence shown here is derived from an EMBL/GenBank/DDBJ whole genome shotgun (WGS) entry which is preliminary data.</text>
</comment>
<organism evidence="3 4">
    <name type="scientific">Geodia barretti</name>
    <name type="common">Barrett's horny sponge</name>
    <dbReference type="NCBI Taxonomy" id="519541"/>
    <lineage>
        <taxon>Eukaryota</taxon>
        <taxon>Metazoa</taxon>
        <taxon>Porifera</taxon>
        <taxon>Demospongiae</taxon>
        <taxon>Heteroscleromorpha</taxon>
        <taxon>Tetractinellida</taxon>
        <taxon>Astrophorina</taxon>
        <taxon>Geodiidae</taxon>
        <taxon>Geodia</taxon>
    </lineage>
</organism>
<feature type="domain" description="Ubiquitin-like" evidence="2">
    <location>
        <begin position="1"/>
        <end position="46"/>
    </location>
</feature>
<dbReference type="AlphaFoldDB" id="A0AA35TCN2"/>
<evidence type="ECO:0000313" key="3">
    <source>
        <dbReference type="EMBL" id="CAI8045031.1"/>
    </source>
</evidence>
<dbReference type="SUPFAM" id="SSF54236">
    <property type="entry name" value="Ubiquitin-like"/>
    <property type="match status" value="1"/>
</dbReference>
<feature type="region of interest" description="Disordered" evidence="1">
    <location>
        <begin position="263"/>
        <end position="287"/>
    </location>
</feature>
<dbReference type="SMART" id="SM00213">
    <property type="entry name" value="UBQ"/>
    <property type="match status" value="1"/>
</dbReference>
<feature type="compositionally biased region" description="Basic and acidic residues" evidence="1">
    <location>
        <begin position="151"/>
        <end position="161"/>
    </location>
</feature>
<feature type="non-terminal residue" evidence="3">
    <location>
        <position position="1"/>
    </location>
</feature>
<protein>
    <recommendedName>
        <fullName evidence="2">Ubiquitin-like domain-containing protein</fullName>
    </recommendedName>
</protein>
<feature type="compositionally biased region" description="Basic and acidic residues" evidence="1">
    <location>
        <begin position="263"/>
        <end position="272"/>
    </location>
</feature>
<dbReference type="InterPro" id="IPR029071">
    <property type="entry name" value="Ubiquitin-like_domsf"/>
</dbReference>
<dbReference type="EMBL" id="CASHTH010003441">
    <property type="protein sequence ID" value="CAI8045031.1"/>
    <property type="molecule type" value="Genomic_DNA"/>
</dbReference>
<accession>A0AA35TCN2</accession>
<proteinExistence type="predicted"/>
<dbReference type="CDD" id="cd17039">
    <property type="entry name" value="Ubl_ubiquitin_like"/>
    <property type="match status" value="1"/>
</dbReference>
<evidence type="ECO:0000256" key="1">
    <source>
        <dbReference type="SAM" id="MobiDB-lite"/>
    </source>
</evidence>
<keyword evidence="4" id="KW-1185">Reference proteome</keyword>
<reference evidence="3" key="1">
    <citation type="submission" date="2023-03" db="EMBL/GenBank/DDBJ databases">
        <authorList>
            <person name="Steffen K."/>
            <person name="Cardenas P."/>
        </authorList>
    </citation>
    <scope>NUCLEOTIDE SEQUENCE</scope>
</reference>
<evidence type="ECO:0000313" key="4">
    <source>
        <dbReference type="Proteomes" id="UP001174909"/>
    </source>
</evidence>
<dbReference type="Pfam" id="PF00240">
    <property type="entry name" value="ubiquitin"/>
    <property type="match status" value="1"/>
</dbReference>